<evidence type="ECO:0000256" key="2">
    <source>
        <dbReference type="ARBA" id="ARBA00022801"/>
    </source>
</evidence>
<dbReference type="Proteomes" id="UP000264605">
    <property type="component" value="Plasmid unnamed1"/>
</dbReference>
<feature type="signal peptide" evidence="4">
    <location>
        <begin position="1"/>
        <end position="19"/>
    </location>
</feature>
<proteinExistence type="inferred from homology"/>
<comment type="similarity">
    <text evidence="1">Belongs to the pectinesterase family.</text>
</comment>
<geneLocation type="plasmid" evidence="6 7">
    <name>unnamed1</name>
</geneLocation>
<dbReference type="SUPFAM" id="SSF51126">
    <property type="entry name" value="Pectin lyase-like"/>
    <property type="match status" value="1"/>
</dbReference>
<dbReference type="InterPro" id="IPR011050">
    <property type="entry name" value="Pectin_lyase_fold/virulence"/>
</dbReference>
<dbReference type="KEGG" id="pdj:D0907_19645"/>
<sequence>MRLFLLLLVVLSIAQSVFAATPAIGTEPVTFMHVEKNNKHAYNSIQAAINASSPYKEVVITVAAGEYNEKLFITRSNLSIVGESAANTIIRYAQLRNSWREHNDSDWGAAVVNITGSDITLANISVINDYGKIHNTLEHQFAIRGFENASRIIFHQCDVQAYGADTVSLWNKKEGLYYHSYCSFTGATDMVCPRGTALIEHSQFYNLKQTATLWHDGELSSEQKFVVANSEFNGVEGFWLGRHHYDAQFYLLGNQFSDNLADKPIFKKTYADKQRDQPNRWGSRYFFANNKAPYAWLDDNFQPKQLNIEENNLVDWVFKGEWQPKQQLQMLKQQLATQNFKTDAFQLK</sequence>
<gene>
    <name evidence="6" type="ORF">D0907_19645</name>
</gene>
<dbReference type="InterPro" id="IPR012334">
    <property type="entry name" value="Pectin_lyas_fold"/>
</dbReference>
<evidence type="ECO:0000259" key="5">
    <source>
        <dbReference type="Pfam" id="PF01095"/>
    </source>
</evidence>
<evidence type="ECO:0000256" key="4">
    <source>
        <dbReference type="SAM" id="SignalP"/>
    </source>
</evidence>
<feature type="chain" id="PRO_5042228470" evidence="4">
    <location>
        <begin position="20"/>
        <end position="348"/>
    </location>
</feature>
<dbReference type="GO" id="GO:0042545">
    <property type="term" value="P:cell wall modification"/>
    <property type="evidence" value="ECO:0007669"/>
    <property type="project" value="InterPro"/>
</dbReference>
<accession>A0AAD0S411</accession>
<keyword evidence="2" id="KW-0378">Hydrolase</keyword>
<evidence type="ECO:0000256" key="1">
    <source>
        <dbReference type="ARBA" id="ARBA00008891"/>
    </source>
</evidence>
<keyword evidence="6" id="KW-0456">Lyase</keyword>
<dbReference type="Pfam" id="PF01095">
    <property type="entry name" value="Pectinesterase"/>
    <property type="match status" value="1"/>
</dbReference>
<keyword evidence="6" id="KW-0614">Plasmid</keyword>
<dbReference type="PANTHER" id="PTHR31321">
    <property type="entry name" value="ACYL-COA THIOESTER HYDROLASE YBHC-RELATED"/>
    <property type="match status" value="1"/>
</dbReference>
<organism evidence="6 7">
    <name type="scientific">Pseudoalteromonas lipolytica</name>
    <dbReference type="NCBI Taxonomy" id="570156"/>
    <lineage>
        <taxon>Bacteria</taxon>
        <taxon>Pseudomonadati</taxon>
        <taxon>Pseudomonadota</taxon>
        <taxon>Gammaproteobacteria</taxon>
        <taxon>Alteromonadales</taxon>
        <taxon>Pseudoalteromonadaceae</taxon>
        <taxon>Pseudoalteromonas</taxon>
    </lineage>
</organism>
<evidence type="ECO:0000256" key="3">
    <source>
        <dbReference type="ARBA" id="ARBA00023085"/>
    </source>
</evidence>
<dbReference type="Gene3D" id="2.160.20.10">
    <property type="entry name" value="Single-stranded right-handed beta-helix, Pectin lyase-like"/>
    <property type="match status" value="1"/>
</dbReference>
<evidence type="ECO:0000313" key="6">
    <source>
        <dbReference type="EMBL" id="AXV67516.1"/>
    </source>
</evidence>
<evidence type="ECO:0000313" key="7">
    <source>
        <dbReference type="Proteomes" id="UP000264605"/>
    </source>
</evidence>
<protein>
    <submittedName>
        <fullName evidence="6">Polysaccharide lyase</fullName>
    </submittedName>
</protein>
<dbReference type="EMBL" id="CP032091">
    <property type="protein sequence ID" value="AXV67516.1"/>
    <property type="molecule type" value="Genomic_DNA"/>
</dbReference>
<dbReference type="AlphaFoldDB" id="A0AAD0S411"/>
<dbReference type="GO" id="GO:0030599">
    <property type="term" value="F:pectinesterase activity"/>
    <property type="evidence" value="ECO:0007669"/>
    <property type="project" value="InterPro"/>
</dbReference>
<dbReference type="InterPro" id="IPR000070">
    <property type="entry name" value="Pectinesterase_cat"/>
</dbReference>
<keyword evidence="3" id="KW-0063">Aspartyl esterase</keyword>
<name>A0AAD0S411_9GAMM</name>
<reference evidence="6 7" key="1">
    <citation type="submission" date="2018-08" db="EMBL/GenBank/DDBJ databases">
        <title>Draft genome sequence of Pseudoalteromonas donghaensis HJ51.</title>
        <authorList>
            <person name="Oh J."/>
            <person name="Roh D."/>
        </authorList>
    </citation>
    <scope>NUCLEOTIDE SEQUENCE [LARGE SCALE GENOMIC DNA]</scope>
    <source>
        <strain evidence="6 7">HJ51</strain>
        <plasmid evidence="6 7">unnamed1</plasmid>
    </source>
</reference>
<keyword evidence="4" id="KW-0732">Signal</keyword>
<dbReference type="RefSeq" id="WP_118845209.1">
    <property type="nucleotide sequence ID" value="NZ_CP032091.1"/>
</dbReference>
<dbReference type="GO" id="GO:0016829">
    <property type="term" value="F:lyase activity"/>
    <property type="evidence" value="ECO:0007669"/>
    <property type="project" value="UniProtKB-KW"/>
</dbReference>
<dbReference type="GeneID" id="99507703"/>
<feature type="domain" description="Pectinesterase catalytic" evidence="5">
    <location>
        <begin position="34"/>
        <end position="208"/>
    </location>
</feature>
<dbReference type="PANTHER" id="PTHR31321:SF57">
    <property type="entry name" value="PECTINESTERASE 53-RELATED"/>
    <property type="match status" value="1"/>
</dbReference>